<feature type="transmembrane region" description="Helical" evidence="11">
    <location>
        <begin position="330"/>
        <end position="348"/>
    </location>
</feature>
<dbReference type="Gene3D" id="1.20.1560.10">
    <property type="entry name" value="ABC transporter type 1, transmembrane domain"/>
    <property type="match status" value="2"/>
</dbReference>
<dbReference type="CDD" id="cd03250">
    <property type="entry name" value="ABCC_MRP_domain1"/>
    <property type="match status" value="1"/>
</dbReference>
<dbReference type="VEuPathDB" id="FungiDB:MGYG_09020"/>
<keyword evidence="4 11" id="KW-0812">Transmembrane</keyword>
<evidence type="ECO:0000256" key="6">
    <source>
        <dbReference type="ARBA" id="ARBA00022741"/>
    </source>
</evidence>
<evidence type="ECO:0000256" key="5">
    <source>
        <dbReference type="ARBA" id="ARBA00022737"/>
    </source>
</evidence>
<keyword evidence="9 11" id="KW-0472">Membrane</keyword>
<evidence type="ECO:0000313" key="14">
    <source>
        <dbReference type="EMBL" id="EFR00574.1"/>
    </source>
</evidence>
<evidence type="ECO:0000259" key="12">
    <source>
        <dbReference type="PROSITE" id="PS50893"/>
    </source>
</evidence>
<feature type="domain" description="ABC transmembrane type-1" evidence="13">
    <location>
        <begin position="1111"/>
        <end position="1392"/>
    </location>
</feature>
<gene>
    <name evidence="14" type="ORF">MGYG_09020</name>
</gene>
<evidence type="ECO:0000313" key="15">
    <source>
        <dbReference type="Proteomes" id="UP000002669"/>
    </source>
</evidence>
<dbReference type="GO" id="GO:0016020">
    <property type="term" value="C:membrane"/>
    <property type="evidence" value="ECO:0007669"/>
    <property type="project" value="UniProtKB-SubCell"/>
</dbReference>
<dbReference type="InterPro" id="IPR003593">
    <property type="entry name" value="AAA+_ATPase"/>
</dbReference>
<feature type="transmembrane region" description="Helical" evidence="11">
    <location>
        <begin position="440"/>
        <end position="464"/>
    </location>
</feature>
<dbReference type="SMART" id="SM00382">
    <property type="entry name" value="AAA"/>
    <property type="match status" value="2"/>
</dbReference>
<feature type="transmembrane region" description="Helical" evidence="11">
    <location>
        <begin position="288"/>
        <end position="310"/>
    </location>
</feature>
<dbReference type="STRING" id="535722.E4USQ9"/>
<feature type="compositionally biased region" description="Polar residues" evidence="10">
    <location>
        <begin position="533"/>
        <end position="542"/>
    </location>
</feature>
<proteinExistence type="inferred from homology"/>
<feature type="transmembrane region" description="Helical" evidence="11">
    <location>
        <begin position="747"/>
        <end position="769"/>
    </location>
</feature>
<dbReference type="InterPro" id="IPR038213">
    <property type="entry name" value="IFI6/IFI27-like_sf"/>
</dbReference>
<feature type="transmembrane region" description="Helical" evidence="11">
    <location>
        <begin position="232"/>
        <end position="252"/>
    </location>
</feature>
<dbReference type="GO" id="GO:0005524">
    <property type="term" value="F:ATP binding"/>
    <property type="evidence" value="ECO:0007669"/>
    <property type="project" value="UniProtKB-KW"/>
</dbReference>
<feature type="transmembrane region" description="Helical" evidence="11">
    <location>
        <begin position="258"/>
        <end position="276"/>
    </location>
</feature>
<feature type="domain" description="ABC transporter" evidence="12">
    <location>
        <begin position="1426"/>
        <end position="1661"/>
    </location>
</feature>
<protein>
    <submittedName>
        <fullName evidence="14">Uncharacterized protein</fullName>
    </submittedName>
</protein>
<dbReference type="Proteomes" id="UP000002669">
    <property type="component" value="Unassembled WGS sequence"/>
</dbReference>
<evidence type="ECO:0000256" key="2">
    <source>
        <dbReference type="ARBA" id="ARBA00009726"/>
    </source>
</evidence>
<dbReference type="InterPro" id="IPR027417">
    <property type="entry name" value="P-loop_NTPase"/>
</dbReference>
<comment type="similarity">
    <text evidence="2">Belongs to the ABC transporter superfamily. ABCC family. Conjugate transporter (TC 3.A.1.208) subfamily.</text>
</comment>
<evidence type="ECO:0000256" key="8">
    <source>
        <dbReference type="ARBA" id="ARBA00022989"/>
    </source>
</evidence>
<dbReference type="InParanoid" id="E4USQ9"/>
<dbReference type="CDD" id="cd18596">
    <property type="entry name" value="ABC_6TM_VMR1_D1_like"/>
    <property type="match status" value="1"/>
</dbReference>
<dbReference type="Pfam" id="PF00005">
    <property type="entry name" value="ABC_tran"/>
    <property type="match status" value="2"/>
</dbReference>
<keyword evidence="8 11" id="KW-1133">Transmembrane helix</keyword>
<dbReference type="InterPro" id="IPR017871">
    <property type="entry name" value="ABC_transporter-like_CS"/>
</dbReference>
<evidence type="ECO:0000256" key="9">
    <source>
        <dbReference type="ARBA" id="ARBA00023136"/>
    </source>
</evidence>
<feature type="transmembrane region" description="Helical" evidence="11">
    <location>
        <begin position="20"/>
        <end position="43"/>
    </location>
</feature>
<name>E4USQ9_ARTGP</name>
<feature type="transmembrane region" description="Helical" evidence="11">
    <location>
        <begin position="1253"/>
        <end position="1271"/>
    </location>
</feature>
<evidence type="ECO:0000256" key="11">
    <source>
        <dbReference type="SAM" id="Phobius"/>
    </source>
</evidence>
<dbReference type="FunFam" id="3.40.50.300:FF:000610">
    <property type="entry name" value="Multidrug resistance-associated ABC transporter"/>
    <property type="match status" value="1"/>
</dbReference>
<dbReference type="PANTHER" id="PTHR24223">
    <property type="entry name" value="ATP-BINDING CASSETTE SUB-FAMILY C"/>
    <property type="match status" value="1"/>
</dbReference>
<feature type="transmembrane region" description="Helical" evidence="11">
    <location>
        <begin position="713"/>
        <end position="741"/>
    </location>
</feature>
<feature type="domain" description="ABC transporter" evidence="12">
    <location>
        <begin position="806"/>
        <end position="1052"/>
    </location>
</feature>
<dbReference type="GeneID" id="10028683"/>
<dbReference type="InterPro" id="IPR003439">
    <property type="entry name" value="ABC_transporter-like_ATP-bd"/>
</dbReference>
<dbReference type="HOGENOM" id="CLU_000604_27_6_1"/>
<dbReference type="SUPFAM" id="SSF52540">
    <property type="entry name" value="P-loop containing nucleoside triphosphate hydrolases"/>
    <property type="match status" value="2"/>
</dbReference>
<dbReference type="InterPro" id="IPR011527">
    <property type="entry name" value="ABC1_TM_dom"/>
</dbReference>
<dbReference type="CDD" id="cd03244">
    <property type="entry name" value="ABCC_MRP_domain2"/>
    <property type="match status" value="1"/>
</dbReference>
<keyword evidence="6" id="KW-0547">Nucleotide-binding</keyword>
<evidence type="ECO:0000259" key="13">
    <source>
        <dbReference type="PROSITE" id="PS50929"/>
    </source>
</evidence>
<feature type="transmembrane region" description="Helical" evidence="11">
    <location>
        <begin position="1343"/>
        <end position="1374"/>
    </location>
</feature>
<keyword evidence="15" id="KW-1185">Reference proteome</keyword>
<evidence type="ECO:0000256" key="4">
    <source>
        <dbReference type="ARBA" id="ARBA00022692"/>
    </source>
</evidence>
<dbReference type="Pfam" id="PF00664">
    <property type="entry name" value="ABC_membrane"/>
    <property type="match status" value="2"/>
</dbReference>
<dbReference type="InterPro" id="IPR050173">
    <property type="entry name" value="ABC_transporter_C-like"/>
</dbReference>
<dbReference type="PROSITE" id="PS50929">
    <property type="entry name" value="ABC_TM1F"/>
    <property type="match status" value="2"/>
</dbReference>
<feature type="domain" description="ABC transmembrane type-1" evidence="13">
    <location>
        <begin position="441"/>
        <end position="777"/>
    </location>
</feature>
<evidence type="ECO:0000256" key="1">
    <source>
        <dbReference type="ARBA" id="ARBA00004141"/>
    </source>
</evidence>
<dbReference type="FunFam" id="1.20.1560.10:FF:000013">
    <property type="entry name" value="ABC transporter C family member 2"/>
    <property type="match status" value="1"/>
</dbReference>
<feature type="region of interest" description="Disordered" evidence="10">
    <location>
        <begin position="533"/>
        <end position="552"/>
    </location>
</feature>
<dbReference type="OMA" id="NICVNDM"/>
<dbReference type="EMBL" id="DS989824">
    <property type="protein sequence ID" value="EFR00574.1"/>
    <property type="molecule type" value="Genomic_DNA"/>
</dbReference>
<comment type="subcellular location">
    <subcellularLocation>
        <location evidence="1">Membrane</location>
        <topology evidence="1">Multi-pass membrane protein</topology>
    </subcellularLocation>
</comment>
<dbReference type="RefSeq" id="XP_003173404.1">
    <property type="nucleotide sequence ID" value="XM_003173356.1"/>
</dbReference>
<feature type="region of interest" description="Disordered" evidence="10">
    <location>
        <begin position="560"/>
        <end position="587"/>
    </location>
</feature>
<dbReference type="PROSITE" id="PS00211">
    <property type="entry name" value="ABC_TRANSPORTER_1"/>
    <property type="match status" value="1"/>
</dbReference>
<dbReference type="Gene3D" id="6.10.110.10">
    <property type="match status" value="1"/>
</dbReference>
<feature type="transmembrane region" description="Helical" evidence="11">
    <location>
        <begin position="104"/>
        <end position="124"/>
    </location>
</feature>
<keyword evidence="7" id="KW-0067">ATP-binding</keyword>
<dbReference type="PROSITE" id="PS50893">
    <property type="entry name" value="ABC_TRANSPORTER_2"/>
    <property type="match status" value="2"/>
</dbReference>
<reference evidence="15" key="1">
    <citation type="journal article" date="2012" name="MBio">
        <title>Comparative genome analysis of Trichophyton rubrum and related dermatophytes reveals candidate genes involved in infection.</title>
        <authorList>
            <person name="Martinez D.A."/>
            <person name="Oliver B.G."/>
            <person name="Graeser Y."/>
            <person name="Goldberg J.M."/>
            <person name="Li W."/>
            <person name="Martinez-Rossi N.M."/>
            <person name="Monod M."/>
            <person name="Shelest E."/>
            <person name="Barton R.C."/>
            <person name="Birch E."/>
            <person name="Brakhage A.A."/>
            <person name="Chen Z."/>
            <person name="Gurr S.J."/>
            <person name="Heiman D."/>
            <person name="Heitman J."/>
            <person name="Kosti I."/>
            <person name="Rossi A."/>
            <person name="Saif S."/>
            <person name="Samalova M."/>
            <person name="Saunders C.W."/>
            <person name="Shea T."/>
            <person name="Summerbell R.C."/>
            <person name="Xu J."/>
            <person name="Young S."/>
            <person name="Zeng Q."/>
            <person name="Birren B.W."/>
            <person name="Cuomo C.A."/>
            <person name="White T.C."/>
        </authorList>
    </citation>
    <scope>NUCLEOTIDE SEQUENCE [LARGE SCALE GENOMIC DNA]</scope>
    <source>
        <strain evidence="15">ATCC MYA-4604 / CBS 118893</strain>
    </source>
</reference>
<sequence length="1674" mass="183034">MTHVVYQGVAKATEWSFGNLLLALAAVVGVVGVVFIVAPGIIITQALTAMGFTSAGVQGGSVAAAVQSTMGGKIVAGGLFSLAQSAGAGGATGIAAINAGVQAVGAWVAAAAAAAIGGLAWLAAKRPYSCGFQRHEPGQDTGFNLSTSVQQPQARSLFLSRAQVMATATVTALTALSFFTVLAAFFFASPLRARTSIAATRHGREGIYEDKDGVASPTAVNEYARYTRRLQIFIHLAALFGLLLSVTSASLLGFPLRPVIITVEWILVSADGLFLVRESSQTRKYAIGLWISFSAIALSSALVIDVYALYHTQGYHRPAGHLVSLVSQAARWIQLGIALALAVAGACLQRRPVVYHDGQAVDAQYTCSALQRYTFTWSQALLSRARKVSRLEYADLPCLGHNTRSKVLLERFSAVQSVDSRNPLWKAIIRDHRANFYRQWLLAIVESCAMMLPPLCLYKILVLLERQSSASAGPGVWLWVACLLISKLIHFGLDTWLQWASFGGLAIPVRSQLSALIFAKSLRLKIIDTEHSPGTNIPNTEQEVLPPASNENNEAHETDALLSGGDTDEESADKLDSQKDEGDDTTNAMSRGIVNLLGVDVERVSEFCGYNMDLLRGIVKITIAAGFLIVLLGWRSTLAGFAVPVLLEPVNRVVSRYYTAKQLVVMNARDNKSRVIEEALHGIRQIKFSASEPQWGKSLLAARERELKAQREVYIWGIILTFCWISMPMLIGATSFSVYAWTTQQMTASVAFTALAIFSSLEFTISALPTTITEMLDARVSAARIQEHLESNEREDIIQPGPCVEFKDADIAWPSTEFNSKSFSLEGLNLAFPPGELSVICGKTGTGKSLLLAAIIGEADLLRGHIASPKQNKTISGTDQPLLDTWTTPTAIAYVGQVPWIENASVKDTILYGLPYHRQRYARVLHACALDQDIAMLPDGDMTEVGATGVNLSGGQRWRLTFARALYSKAGILVLDDIFSAVDAHVGRHILEHGIAGDLGAGRTIILVTHHVSLVENLAGYMVDLDNGTSARLKSNSSSVQNLTHLERHEQFSHSLTASNDPYGERESISSVTIRPRKFVQEETREHGRVKWSVYRMYITASGGWPFWVCALGIFALSALAIIFRSYWLALWTKVYTETSDNSSVKPSLMFYLSIYLGIAMISLLGICVKVALVVIASLRAARHMFEGAIHNVLRAHLRWLDTEPTGRILNRLVGDFATIDSRLGGDLMWFLNGAFSIGVIVIAALFVSIWMLIPMTVLASICLYVVNLYLDGARDIKRLNSSAKSPIFEHVGSALSGLATIRSFDRADDYMERMFRYIDKYTQTSWYILVTTQWMRFRQGALGVGFTLVIAAGVVYLPGISAAIAGFALSFALDFSSVAEETITRYTSVELAMNAAERALEYMQLDTEPATGDPAPEGWPLYGQIKVTNLEVGYAPDLEAVLKDVSFLIRPCERIGIVGRTGSGKSSLTLALFRFLTARKGTIEIDGVDISRIKLHDLRSRLAIIPQDPILFSGTIRSNLDPFDEYPDSVLQQALQRIDPSRAERTSVFQDLHSPISRGGLNLSQGEKQLLCLARAMITRPKILVLDEATSAVDMETDALMQSSIRNEFRDATLLVIAHRLSTVADFDKLLVMSDGRVVDFDSPGVLAHRDGMFRRMLEDSGEKEMVQNLLQW</sequence>
<organism evidence="15">
    <name type="scientific">Arthroderma gypseum (strain ATCC MYA-4604 / CBS 118893)</name>
    <name type="common">Microsporum gypseum</name>
    <dbReference type="NCBI Taxonomy" id="535722"/>
    <lineage>
        <taxon>Eukaryota</taxon>
        <taxon>Fungi</taxon>
        <taxon>Dikarya</taxon>
        <taxon>Ascomycota</taxon>
        <taxon>Pezizomycotina</taxon>
        <taxon>Eurotiomycetes</taxon>
        <taxon>Eurotiomycetidae</taxon>
        <taxon>Onygenales</taxon>
        <taxon>Arthrodermataceae</taxon>
        <taxon>Nannizzia</taxon>
    </lineage>
</organism>
<feature type="transmembrane region" description="Helical" evidence="11">
    <location>
        <begin position="1105"/>
        <end position="1129"/>
    </location>
</feature>
<evidence type="ECO:0000256" key="10">
    <source>
        <dbReference type="SAM" id="MobiDB-lite"/>
    </source>
</evidence>
<accession>E4USQ9</accession>
<keyword evidence="3" id="KW-0813">Transport</keyword>
<evidence type="ECO:0000256" key="3">
    <source>
        <dbReference type="ARBA" id="ARBA00022448"/>
    </source>
</evidence>
<dbReference type="eggNOG" id="KOG0054">
    <property type="taxonomic scope" value="Eukaryota"/>
</dbReference>
<feature type="transmembrane region" description="Helical" evidence="11">
    <location>
        <begin position="1149"/>
        <end position="1176"/>
    </location>
</feature>
<dbReference type="OrthoDB" id="6500128at2759"/>
<dbReference type="PANTHER" id="PTHR24223:SF456">
    <property type="entry name" value="MULTIDRUG RESISTANCE-ASSOCIATED PROTEIN LETHAL(2)03659"/>
    <property type="match status" value="1"/>
</dbReference>
<dbReference type="GO" id="GO:0140359">
    <property type="term" value="F:ABC-type transporter activity"/>
    <property type="evidence" value="ECO:0007669"/>
    <property type="project" value="InterPro"/>
</dbReference>
<dbReference type="SUPFAM" id="SSF90123">
    <property type="entry name" value="ABC transporter transmembrane region"/>
    <property type="match status" value="2"/>
</dbReference>
<dbReference type="CDD" id="cd18604">
    <property type="entry name" value="ABC_6TM_VMR1_D2_like"/>
    <property type="match status" value="1"/>
</dbReference>
<dbReference type="Gene3D" id="3.40.50.300">
    <property type="entry name" value="P-loop containing nucleotide triphosphate hydrolases"/>
    <property type="match status" value="2"/>
</dbReference>
<dbReference type="GO" id="GO:0016887">
    <property type="term" value="F:ATP hydrolysis activity"/>
    <property type="evidence" value="ECO:0007669"/>
    <property type="project" value="InterPro"/>
</dbReference>
<dbReference type="GO" id="GO:0005737">
    <property type="term" value="C:cytoplasm"/>
    <property type="evidence" value="ECO:0007669"/>
    <property type="project" value="UniProtKB-ARBA"/>
</dbReference>
<feature type="transmembrane region" description="Helical" evidence="11">
    <location>
        <begin position="164"/>
        <end position="188"/>
    </location>
</feature>
<evidence type="ECO:0000256" key="7">
    <source>
        <dbReference type="ARBA" id="ARBA00022840"/>
    </source>
</evidence>
<keyword evidence="5" id="KW-0677">Repeat</keyword>
<dbReference type="InterPro" id="IPR036640">
    <property type="entry name" value="ABC1_TM_sf"/>
</dbReference>
<feature type="transmembrane region" description="Helical" evidence="11">
    <location>
        <begin position="1228"/>
        <end position="1247"/>
    </location>
</feature>